<comment type="caution">
    <text evidence="1">The sequence shown here is derived from an EMBL/GenBank/DDBJ whole genome shotgun (WGS) entry which is preliminary data.</text>
</comment>
<keyword evidence="2" id="KW-1185">Reference proteome</keyword>
<proteinExistence type="predicted"/>
<dbReference type="EMBL" id="JAUZQC010000018">
    <property type="protein sequence ID" value="KAK5855484.1"/>
    <property type="molecule type" value="Genomic_DNA"/>
</dbReference>
<organism evidence="1 2">
    <name type="scientific">Eleginops maclovinus</name>
    <name type="common">Patagonian blennie</name>
    <name type="synonym">Eleginus maclovinus</name>
    <dbReference type="NCBI Taxonomy" id="56733"/>
    <lineage>
        <taxon>Eukaryota</taxon>
        <taxon>Metazoa</taxon>
        <taxon>Chordata</taxon>
        <taxon>Craniata</taxon>
        <taxon>Vertebrata</taxon>
        <taxon>Euteleostomi</taxon>
        <taxon>Actinopterygii</taxon>
        <taxon>Neopterygii</taxon>
        <taxon>Teleostei</taxon>
        <taxon>Neoteleostei</taxon>
        <taxon>Acanthomorphata</taxon>
        <taxon>Eupercaria</taxon>
        <taxon>Perciformes</taxon>
        <taxon>Notothenioidei</taxon>
        <taxon>Eleginopidae</taxon>
        <taxon>Eleginops</taxon>
    </lineage>
</organism>
<protein>
    <submittedName>
        <fullName evidence="1">Uncharacterized protein</fullName>
    </submittedName>
</protein>
<reference evidence="1 2" key="1">
    <citation type="journal article" date="2023" name="Genes (Basel)">
        <title>Chromosome-Level Genome Assembly and Circadian Gene Repertoire of the Patagonia Blennie Eleginops maclovinus-The Closest Ancestral Proxy of Antarctic Cryonotothenioids.</title>
        <authorList>
            <person name="Cheng C.C."/>
            <person name="Rivera-Colon A.G."/>
            <person name="Minhas B.F."/>
            <person name="Wilson L."/>
            <person name="Rayamajhi N."/>
            <person name="Vargas-Chacoff L."/>
            <person name="Catchen J.M."/>
        </authorList>
    </citation>
    <scope>NUCLEOTIDE SEQUENCE [LARGE SCALE GENOMIC DNA]</scope>
    <source>
        <strain evidence="1">JMC-PN-2008</strain>
    </source>
</reference>
<gene>
    <name evidence="1" type="ORF">PBY51_005582</name>
</gene>
<dbReference type="AlphaFoldDB" id="A0AAN7X8M5"/>
<evidence type="ECO:0000313" key="2">
    <source>
        <dbReference type="Proteomes" id="UP001346869"/>
    </source>
</evidence>
<accession>A0AAN7X8M5</accession>
<dbReference type="Proteomes" id="UP001346869">
    <property type="component" value="Unassembled WGS sequence"/>
</dbReference>
<evidence type="ECO:0000313" key="1">
    <source>
        <dbReference type="EMBL" id="KAK5855484.1"/>
    </source>
</evidence>
<reference evidence="1 2" key="2">
    <citation type="journal article" date="2023" name="Mol. Biol. Evol.">
        <title>Genomics of Secondarily Temperate Adaptation in the Only Non-Antarctic Icefish.</title>
        <authorList>
            <person name="Rivera-Colon A.G."/>
            <person name="Rayamajhi N."/>
            <person name="Minhas B.F."/>
            <person name="Madrigal G."/>
            <person name="Bilyk K.T."/>
            <person name="Yoon V."/>
            <person name="Hune M."/>
            <person name="Gregory S."/>
            <person name="Cheng C.H.C."/>
            <person name="Catchen J.M."/>
        </authorList>
    </citation>
    <scope>NUCLEOTIDE SEQUENCE [LARGE SCALE GENOMIC DNA]</scope>
    <source>
        <strain evidence="1">JMC-PN-2008</strain>
    </source>
</reference>
<sequence length="76" mass="8520">MVSQHRLSRGDPSRRGFTPGACVCRASASVRLFVFPQLCRVFGLRSQLNSELINNIMLSLSLWLLVEELGCREIAL</sequence>
<name>A0AAN7X8M5_ELEMC</name>